<dbReference type="Proteomes" id="UP001153365">
    <property type="component" value="Unassembled WGS sequence"/>
</dbReference>
<keyword evidence="2" id="KW-1185">Reference proteome</keyword>
<protein>
    <submittedName>
        <fullName evidence="1">Uncharacterized protein</fullName>
    </submittedName>
</protein>
<evidence type="ECO:0000313" key="1">
    <source>
        <dbReference type="EMBL" id="CAH7668000.1"/>
    </source>
</evidence>
<name>A0AAV0AIE9_PHAPC</name>
<accession>A0AAV0AIE9</accession>
<evidence type="ECO:0000313" key="2">
    <source>
        <dbReference type="Proteomes" id="UP001153365"/>
    </source>
</evidence>
<dbReference type="AlphaFoldDB" id="A0AAV0AIE9"/>
<proteinExistence type="predicted"/>
<organism evidence="1 2">
    <name type="scientific">Phakopsora pachyrhizi</name>
    <name type="common">Asian soybean rust disease fungus</name>
    <dbReference type="NCBI Taxonomy" id="170000"/>
    <lineage>
        <taxon>Eukaryota</taxon>
        <taxon>Fungi</taxon>
        <taxon>Dikarya</taxon>
        <taxon>Basidiomycota</taxon>
        <taxon>Pucciniomycotina</taxon>
        <taxon>Pucciniomycetes</taxon>
        <taxon>Pucciniales</taxon>
        <taxon>Phakopsoraceae</taxon>
        <taxon>Phakopsora</taxon>
    </lineage>
</organism>
<comment type="caution">
    <text evidence="1">The sequence shown here is derived from an EMBL/GenBank/DDBJ whole genome shotgun (WGS) entry which is preliminary data.</text>
</comment>
<sequence>MAIVLPHFAPQKVKLHNRTLTGIRPSSEPANKFLSKVLDVIQNRPRHFELHKGYTRPRYWWKWREHRLPTLWGLYRCLIENCRNCQWKEGFKLGEGSSEGTRRFVLEGWIKSQFRIHRTVRDVSSAQELLRKGYILLDRLIKAQSGKESEDRTYIKRFNYRLIETDRQRRWSEVYIRDLRERPPPRPIMTGRFLRPSIYNGPLPRLANQPLHISMMIASRRKAHERRVKQQKALNEQLQMIRTEHIFEKNLGHGIGPTSKEQAQEVGLIYHRLKEISRTFALGREREQRVYSQKLMDEIKSARRRRPVVMNEKKVRKRIEKRNLEIEMVSKTTE</sequence>
<dbReference type="EMBL" id="CALTRL010000416">
    <property type="protein sequence ID" value="CAH7668000.1"/>
    <property type="molecule type" value="Genomic_DNA"/>
</dbReference>
<reference evidence="1" key="1">
    <citation type="submission" date="2022-06" db="EMBL/GenBank/DDBJ databases">
        <authorList>
            <consortium name="SYNGENTA / RWTH Aachen University"/>
        </authorList>
    </citation>
    <scope>NUCLEOTIDE SEQUENCE</scope>
</reference>
<gene>
    <name evidence="1" type="ORF">PPACK8108_LOCUS2457</name>
</gene>